<dbReference type="Proteomes" id="UP000770661">
    <property type="component" value="Unassembled WGS sequence"/>
</dbReference>
<sequence>MIETEEGERQEVAMSPRVTTTPQDNQESQFEVGVGRSITVELLAAWNAQLRQEACALCPVSGCGLMFHSAPQIQSHYVTCSGKPDGCVVRCEQCQARVPSSLLAHHNRVMHHHHHHHPDPEGGTAGGTLTHRNRGHPTTPSARVSGCEGVREQQHLICPPTGEATDTTSLSSPR</sequence>
<evidence type="ECO:0000256" key="1">
    <source>
        <dbReference type="SAM" id="MobiDB-lite"/>
    </source>
</evidence>
<feature type="compositionally biased region" description="Polar residues" evidence="1">
    <location>
        <begin position="164"/>
        <end position="174"/>
    </location>
</feature>
<comment type="caution">
    <text evidence="2">The sequence shown here is derived from an EMBL/GenBank/DDBJ whole genome shotgun (WGS) entry which is preliminary data.</text>
</comment>
<keyword evidence="3" id="KW-1185">Reference proteome</keyword>
<feature type="compositionally biased region" description="Polar residues" evidence="1">
    <location>
        <begin position="17"/>
        <end position="29"/>
    </location>
</feature>
<evidence type="ECO:0000313" key="3">
    <source>
        <dbReference type="Proteomes" id="UP000770661"/>
    </source>
</evidence>
<proteinExistence type="predicted"/>
<name>A0A8J5CEF7_CHIOP</name>
<reference evidence="2" key="1">
    <citation type="submission" date="2020-07" db="EMBL/GenBank/DDBJ databases">
        <title>The High-quality genome of the commercially important snow crab, Chionoecetes opilio.</title>
        <authorList>
            <person name="Jeong J.-H."/>
            <person name="Ryu S."/>
        </authorList>
    </citation>
    <scope>NUCLEOTIDE SEQUENCE</scope>
    <source>
        <strain evidence="2">MADBK_172401_WGS</strain>
        <tissue evidence="2">Digestive gland</tissue>
    </source>
</reference>
<protein>
    <recommendedName>
        <fullName evidence="4">C2H2-type domain-containing protein</fullName>
    </recommendedName>
</protein>
<feature type="region of interest" description="Disordered" evidence="1">
    <location>
        <begin position="155"/>
        <end position="174"/>
    </location>
</feature>
<organism evidence="2 3">
    <name type="scientific">Chionoecetes opilio</name>
    <name type="common">Atlantic snow crab</name>
    <name type="synonym">Cancer opilio</name>
    <dbReference type="NCBI Taxonomy" id="41210"/>
    <lineage>
        <taxon>Eukaryota</taxon>
        <taxon>Metazoa</taxon>
        <taxon>Ecdysozoa</taxon>
        <taxon>Arthropoda</taxon>
        <taxon>Crustacea</taxon>
        <taxon>Multicrustacea</taxon>
        <taxon>Malacostraca</taxon>
        <taxon>Eumalacostraca</taxon>
        <taxon>Eucarida</taxon>
        <taxon>Decapoda</taxon>
        <taxon>Pleocyemata</taxon>
        <taxon>Brachyura</taxon>
        <taxon>Eubrachyura</taxon>
        <taxon>Majoidea</taxon>
        <taxon>Majidae</taxon>
        <taxon>Chionoecetes</taxon>
    </lineage>
</organism>
<feature type="region of interest" description="Disordered" evidence="1">
    <location>
        <begin position="1"/>
        <end position="29"/>
    </location>
</feature>
<dbReference type="OrthoDB" id="6339630at2759"/>
<dbReference type="AlphaFoldDB" id="A0A8J5CEF7"/>
<dbReference type="EMBL" id="JACEEZ010023608">
    <property type="protein sequence ID" value="KAG0711106.1"/>
    <property type="molecule type" value="Genomic_DNA"/>
</dbReference>
<gene>
    <name evidence="2" type="ORF">GWK47_021338</name>
</gene>
<evidence type="ECO:0000313" key="2">
    <source>
        <dbReference type="EMBL" id="KAG0711106.1"/>
    </source>
</evidence>
<feature type="region of interest" description="Disordered" evidence="1">
    <location>
        <begin position="109"/>
        <end position="146"/>
    </location>
</feature>
<accession>A0A8J5CEF7</accession>
<evidence type="ECO:0008006" key="4">
    <source>
        <dbReference type="Google" id="ProtNLM"/>
    </source>
</evidence>